<comment type="similarity">
    <text evidence="1 3">Belongs to the type-B carboxylesterase/lipase family.</text>
</comment>
<evidence type="ECO:0000313" key="6">
    <source>
        <dbReference type="Proteomes" id="UP000275401"/>
    </source>
</evidence>
<proteinExistence type="inferred from homology"/>
<keyword evidence="2 3" id="KW-0378">Hydrolase</keyword>
<dbReference type="Gene3D" id="3.40.50.1820">
    <property type="entry name" value="alpha/beta hydrolase"/>
    <property type="match status" value="2"/>
</dbReference>
<dbReference type="AlphaFoldDB" id="A0A3M8SIC7"/>
<dbReference type="GO" id="GO:0016787">
    <property type="term" value="F:hydrolase activity"/>
    <property type="evidence" value="ECO:0007669"/>
    <property type="project" value="UniProtKB-KW"/>
</dbReference>
<gene>
    <name evidence="5" type="ORF">EEJ42_47140</name>
</gene>
<evidence type="ECO:0000259" key="4">
    <source>
        <dbReference type="Pfam" id="PF00135"/>
    </source>
</evidence>
<dbReference type="PANTHER" id="PTHR11559">
    <property type="entry name" value="CARBOXYLESTERASE"/>
    <property type="match status" value="1"/>
</dbReference>
<feature type="domain" description="Carboxylesterase type B" evidence="4">
    <location>
        <begin position="3"/>
        <end position="281"/>
    </location>
</feature>
<evidence type="ECO:0000256" key="3">
    <source>
        <dbReference type="RuleBase" id="RU361235"/>
    </source>
</evidence>
<evidence type="ECO:0000256" key="2">
    <source>
        <dbReference type="ARBA" id="ARBA00022801"/>
    </source>
</evidence>
<dbReference type="SUPFAM" id="SSF53474">
    <property type="entry name" value="alpha/beta-Hydrolases"/>
    <property type="match status" value="1"/>
</dbReference>
<comment type="caution">
    <text evidence="5">The sequence shown here is derived from an EMBL/GenBank/DDBJ whole genome shotgun (WGS) entry which is preliminary data.</text>
</comment>
<dbReference type="InterPro" id="IPR050309">
    <property type="entry name" value="Type-B_Carboxylest/Lipase"/>
</dbReference>
<protein>
    <recommendedName>
        <fullName evidence="3">Carboxylic ester hydrolase</fullName>
        <ecNumber evidence="3">3.1.1.-</ecNumber>
    </recommendedName>
</protein>
<organism evidence="5 6">
    <name type="scientific">Streptomyces botrytidirepellens</name>
    <dbReference type="NCBI Taxonomy" id="2486417"/>
    <lineage>
        <taxon>Bacteria</taxon>
        <taxon>Bacillati</taxon>
        <taxon>Actinomycetota</taxon>
        <taxon>Actinomycetes</taxon>
        <taxon>Kitasatosporales</taxon>
        <taxon>Streptomycetaceae</taxon>
        <taxon>Streptomyces</taxon>
    </lineage>
</organism>
<dbReference type="EMBL" id="RIBZ01000870">
    <property type="protein sequence ID" value="RNF81097.1"/>
    <property type="molecule type" value="Genomic_DNA"/>
</dbReference>
<dbReference type="InterPro" id="IPR019826">
    <property type="entry name" value="Carboxylesterase_B_AS"/>
</dbReference>
<dbReference type="EC" id="3.1.1.-" evidence="3"/>
<reference evidence="5 6" key="1">
    <citation type="submission" date="2018-11" db="EMBL/GenBank/DDBJ databases">
        <title>The Potential of Streptomyces as Biocontrol Agents against the Tomato grey mould, Botrytis cinerea (Gray mold) Frontiers in Microbiology.</title>
        <authorList>
            <person name="Li D."/>
        </authorList>
    </citation>
    <scope>NUCLEOTIDE SEQUENCE [LARGE SCALE GENOMIC DNA]</scope>
    <source>
        <strain evidence="5 6">NEAU-LD23</strain>
    </source>
</reference>
<dbReference type="InterPro" id="IPR002018">
    <property type="entry name" value="CarbesteraseB"/>
</dbReference>
<dbReference type="RefSeq" id="WP_123108298.1">
    <property type="nucleotide sequence ID" value="NZ_RIBZ01000870.1"/>
</dbReference>
<sequence>MAVRVFRNIPYAAAPTGAARFAAPTPVEAPTPVDGVRALDGPGPTAPAPARRFPLDLSPIMGPGWVRGDDYLTVNIWAPEERTEGRTNGNAPVMVFVHGGGFLSGTGQAPVFDGTSFARDGVVLVTLNYRLGAPGWLDLPDAPRNRGLLDVIAALRWVRTHIAEFGGDPERVTVFGQSAGGMIVSALLVTPEASGLFRRAISQSGGLHTLTGEQAAETTRALADRLSVPATVAGFAEIPDEQLVAAVGELPDPGARLTPFGVVLDDVPEAHPVDLLVGTNTQESRLYQQPQYSTAIDAMFRGGSQRLVSLHGKAFTYDFDWRDGPFGACHTAELPFVFDTTDLPALRTPGGLLGPDIPPSLAAEMHGAWVRFATTGDPGWSGTHRFG</sequence>
<keyword evidence="6" id="KW-1185">Reference proteome</keyword>
<evidence type="ECO:0000256" key="1">
    <source>
        <dbReference type="ARBA" id="ARBA00005964"/>
    </source>
</evidence>
<name>A0A3M8SIC7_9ACTN</name>
<accession>A0A3M8SIC7</accession>
<dbReference type="Pfam" id="PF00135">
    <property type="entry name" value="COesterase"/>
    <property type="match status" value="1"/>
</dbReference>
<dbReference type="InterPro" id="IPR029058">
    <property type="entry name" value="AB_hydrolase_fold"/>
</dbReference>
<dbReference type="PROSITE" id="PS00122">
    <property type="entry name" value="CARBOXYLESTERASE_B_1"/>
    <property type="match status" value="1"/>
</dbReference>
<dbReference type="Proteomes" id="UP000275401">
    <property type="component" value="Unassembled WGS sequence"/>
</dbReference>
<evidence type="ECO:0000313" key="5">
    <source>
        <dbReference type="EMBL" id="RNF81097.1"/>
    </source>
</evidence>